<name>S3CFU2_OPHP1</name>
<dbReference type="SUPFAM" id="SSF49777">
    <property type="entry name" value="PEBP-like"/>
    <property type="match status" value="1"/>
</dbReference>
<sequence length="193" mass="20799">MDRFAPVKEALAALEQGAAPTLKLEFPSTAVVDVAGKHLTPAEATGEPALYVKSSAIKHGCKYVCLALDPDAPFPSFPFLGPVLHGVQTDLAPREPDQDDRHSSSEWSQLVSDKAPLVAHAKPGPPRVSAPHRYVSVLWRQPDVDVAEALRRKLGWGDEPIGLTARIRFDVNVVVEALGLEDVVAISYFTSSS</sequence>
<protein>
    <submittedName>
        <fullName evidence="1">Protease inhibitor</fullName>
    </submittedName>
</protein>
<dbReference type="STRING" id="1262450.S3CFU2"/>
<dbReference type="AlphaFoldDB" id="S3CFU2"/>
<dbReference type="InterPro" id="IPR036610">
    <property type="entry name" value="PEBP-like_sf"/>
</dbReference>
<dbReference type="InterPro" id="IPR035810">
    <property type="entry name" value="PEBP_euk"/>
</dbReference>
<evidence type="ECO:0000313" key="2">
    <source>
        <dbReference type="Proteomes" id="UP000016923"/>
    </source>
</evidence>
<dbReference type="EMBL" id="KE148157">
    <property type="protein sequence ID" value="EPE05153.1"/>
    <property type="molecule type" value="Genomic_DNA"/>
</dbReference>
<dbReference type="PANTHER" id="PTHR11362">
    <property type="entry name" value="PHOSPHATIDYLETHANOLAMINE-BINDING PROTEIN"/>
    <property type="match status" value="1"/>
</dbReference>
<dbReference type="GO" id="GO:0005543">
    <property type="term" value="F:phospholipid binding"/>
    <property type="evidence" value="ECO:0007669"/>
    <property type="project" value="TreeGrafter"/>
</dbReference>
<accession>S3CFU2</accession>
<dbReference type="VEuPathDB" id="FungiDB:F503_03758"/>
<dbReference type="OMA" id="MWPRIRY"/>
<evidence type="ECO:0000313" key="1">
    <source>
        <dbReference type="EMBL" id="EPE05153.1"/>
    </source>
</evidence>
<keyword evidence="2" id="KW-1185">Reference proteome</keyword>
<dbReference type="GO" id="GO:0030162">
    <property type="term" value="P:regulation of proteolysis"/>
    <property type="evidence" value="ECO:0007669"/>
    <property type="project" value="TreeGrafter"/>
</dbReference>
<dbReference type="CDD" id="cd00866">
    <property type="entry name" value="PEBP_euk"/>
    <property type="match status" value="1"/>
</dbReference>
<dbReference type="eggNOG" id="KOG3346">
    <property type="taxonomic scope" value="Eukaryota"/>
</dbReference>
<dbReference type="InterPro" id="IPR008914">
    <property type="entry name" value="PEBP"/>
</dbReference>
<dbReference type="PANTHER" id="PTHR11362:SF78">
    <property type="entry name" value="PROTEASE INHIBITOR"/>
    <property type="match status" value="1"/>
</dbReference>
<dbReference type="Pfam" id="PF01161">
    <property type="entry name" value="PBP"/>
    <property type="match status" value="1"/>
</dbReference>
<dbReference type="Proteomes" id="UP000016923">
    <property type="component" value="Unassembled WGS sequence"/>
</dbReference>
<dbReference type="GO" id="GO:0046578">
    <property type="term" value="P:regulation of Ras protein signal transduction"/>
    <property type="evidence" value="ECO:0007669"/>
    <property type="project" value="TreeGrafter"/>
</dbReference>
<dbReference type="HOGENOM" id="CLU_043994_7_0_1"/>
<proteinExistence type="predicted"/>
<dbReference type="OrthoDB" id="2506647at2759"/>
<reference evidence="1 2" key="1">
    <citation type="journal article" date="2013" name="BMC Genomics">
        <title>The genome and transcriptome of the pine saprophyte Ophiostoma piceae, and a comparison with the bark beetle-associated pine pathogen Grosmannia clavigera.</title>
        <authorList>
            <person name="Haridas S."/>
            <person name="Wang Y."/>
            <person name="Lim L."/>
            <person name="Massoumi Alamouti S."/>
            <person name="Jackman S."/>
            <person name="Docking R."/>
            <person name="Robertson G."/>
            <person name="Birol I."/>
            <person name="Bohlmann J."/>
            <person name="Breuil C."/>
        </authorList>
    </citation>
    <scope>NUCLEOTIDE SEQUENCE [LARGE SCALE GENOMIC DNA]</scope>
    <source>
        <strain evidence="1 2">UAMH 11346</strain>
    </source>
</reference>
<gene>
    <name evidence="1" type="ORF">F503_03758</name>
</gene>
<dbReference type="Gene3D" id="3.90.280.10">
    <property type="entry name" value="PEBP-like"/>
    <property type="match status" value="1"/>
</dbReference>
<organism evidence="1 2">
    <name type="scientific">Ophiostoma piceae (strain UAMH 11346)</name>
    <name type="common">Sap stain fungus</name>
    <dbReference type="NCBI Taxonomy" id="1262450"/>
    <lineage>
        <taxon>Eukaryota</taxon>
        <taxon>Fungi</taxon>
        <taxon>Dikarya</taxon>
        <taxon>Ascomycota</taxon>
        <taxon>Pezizomycotina</taxon>
        <taxon>Sordariomycetes</taxon>
        <taxon>Sordariomycetidae</taxon>
        <taxon>Ophiostomatales</taxon>
        <taxon>Ophiostomataceae</taxon>
        <taxon>Ophiostoma</taxon>
    </lineage>
</organism>
<dbReference type="GO" id="GO:0030414">
    <property type="term" value="F:peptidase inhibitor activity"/>
    <property type="evidence" value="ECO:0007669"/>
    <property type="project" value="TreeGrafter"/>
</dbReference>